<dbReference type="InterPro" id="IPR001204">
    <property type="entry name" value="Phos_transporter"/>
</dbReference>
<feature type="transmembrane region" description="Helical" evidence="9">
    <location>
        <begin position="6"/>
        <end position="31"/>
    </location>
</feature>
<evidence type="ECO:0000256" key="5">
    <source>
        <dbReference type="ARBA" id="ARBA00022592"/>
    </source>
</evidence>
<feature type="transmembrane region" description="Helical" evidence="9">
    <location>
        <begin position="257"/>
        <end position="277"/>
    </location>
</feature>
<feature type="transmembrane region" description="Helical" evidence="9">
    <location>
        <begin position="74"/>
        <end position="94"/>
    </location>
</feature>
<dbReference type="GO" id="GO:0035435">
    <property type="term" value="P:phosphate ion transmembrane transport"/>
    <property type="evidence" value="ECO:0007669"/>
    <property type="project" value="TreeGrafter"/>
</dbReference>
<evidence type="ECO:0000313" key="11">
    <source>
        <dbReference type="Proteomes" id="UP000248044"/>
    </source>
</evidence>
<evidence type="ECO:0000256" key="9">
    <source>
        <dbReference type="SAM" id="Phobius"/>
    </source>
</evidence>
<reference evidence="10 11" key="1">
    <citation type="submission" date="2018-05" db="EMBL/GenBank/DDBJ databases">
        <title>Complete Genome Sequences of Extremely Thermoacidophilic, Metal-Mobilizing Type-Strain Members of the Archaeal Family Sulfolobaceae: Acidianus brierleyi DSM-1651T, Acidianus sulfidivorans DSM-18786T, Metallosphaera hakonensis DSM-7519T, and Metallosphaera prunae DSM-10039T.</title>
        <authorList>
            <person name="Counts J.A."/>
            <person name="Kelly R.M."/>
        </authorList>
    </citation>
    <scope>NUCLEOTIDE SEQUENCE [LARGE SCALE GENOMIC DNA]</scope>
    <source>
        <strain evidence="10 11">DSM 1651</strain>
    </source>
</reference>
<feature type="transmembrane region" description="Helical" evidence="9">
    <location>
        <begin position="173"/>
        <end position="195"/>
    </location>
</feature>
<dbReference type="Pfam" id="PF01384">
    <property type="entry name" value="PHO4"/>
    <property type="match status" value="1"/>
</dbReference>
<evidence type="ECO:0000256" key="4">
    <source>
        <dbReference type="ARBA" id="ARBA00022448"/>
    </source>
</evidence>
<dbReference type="PANTHER" id="PTHR11101">
    <property type="entry name" value="PHOSPHATE TRANSPORTER"/>
    <property type="match status" value="1"/>
</dbReference>
<evidence type="ECO:0000256" key="2">
    <source>
        <dbReference type="ARBA" id="ARBA00004141"/>
    </source>
</evidence>
<dbReference type="GeneID" id="36831663"/>
<protein>
    <submittedName>
        <fullName evidence="10">Anion permease</fullName>
    </submittedName>
</protein>
<dbReference type="OrthoDB" id="101311at2157"/>
<gene>
    <name evidence="10" type="ORF">DFR85_05865</name>
</gene>
<dbReference type="RefSeq" id="WP_110270068.1">
    <property type="nucleotide sequence ID" value="NZ_CP029289.2"/>
</dbReference>
<dbReference type="GO" id="GO:0016020">
    <property type="term" value="C:membrane"/>
    <property type="evidence" value="ECO:0007669"/>
    <property type="project" value="UniProtKB-SubCell"/>
</dbReference>
<proteinExistence type="inferred from homology"/>
<comment type="function">
    <text evidence="1">Potential transporter for phosphate.</text>
</comment>
<evidence type="ECO:0000256" key="3">
    <source>
        <dbReference type="ARBA" id="ARBA00009916"/>
    </source>
</evidence>
<feature type="transmembrane region" description="Helical" evidence="9">
    <location>
        <begin position="298"/>
        <end position="317"/>
    </location>
</feature>
<name>A0A2U9IDT0_9CREN</name>
<evidence type="ECO:0000256" key="8">
    <source>
        <dbReference type="ARBA" id="ARBA00023136"/>
    </source>
</evidence>
<evidence type="ECO:0000256" key="1">
    <source>
        <dbReference type="ARBA" id="ARBA00001981"/>
    </source>
</evidence>
<accession>A0A2U9IDT0</accession>
<keyword evidence="5" id="KW-0592">Phosphate transport</keyword>
<keyword evidence="11" id="KW-1185">Reference proteome</keyword>
<dbReference type="GO" id="GO:0005315">
    <property type="term" value="F:phosphate transmembrane transporter activity"/>
    <property type="evidence" value="ECO:0007669"/>
    <property type="project" value="InterPro"/>
</dbReference>
<organism evidence="10 11">
    <name type="scientific">Acidianus brierleyi</name>
    <dbReference type="NCBI Taxonomy" id="41673"/>
    <lineage>
        <taxon>Archaea</taxon>
        <taxon>Thermoproteota</taxon>
        <taxon>Thermoprotei</taxon>
        <taxon>Sulfolobales</taxon>
        <taxon>Sulfolobaceae</taxon>
        <taxon>Acidianus</taxon>
    </lineage>
</organism>
<dbReference type="PANTHER" id="PTHR11101:SF80">
    <property type="entry name" value="PHOSPHATE TRANSPORTER"/>
    <property type="match status" value="1"/>
</dbReference>
<keyword evidence="7 9" id="KW-1133">Transmembrane helix</keyword>
<dbReference type="KEGG" id="abri:DFR85_05865"/>
<feature type="transmembrane region" description="Helical" evidence="9">
    <location>
        <begin position="43"/>
        <end position="62"/>
    </location>
</feature>
<evidence type="ECO:0000313" key="10">
    <source>
        <dbReference type="EMBL" id="AWR94187.1"/>
    </source>
</evidence>
<feature type="transmembrane region" description="Helical" evidence="9">
    <location>
        <begin position="132"/>
        <end position="153"/>
    </location>
</feature>
<comment type="similarity">
    <text evidence="3">Belongs to the inorganic phosphate transporter (PiT) (TC 2.A.20) family.</text>
</comment>
<keyword evidence="8 9" id="KW-0472">Membrane</keyword>
<keyword evidence="4" id="KW-0813">Transport</keyword>
<dbReference type="AlphaFoldDB" id="A0A2U9IDT0"/>
<evidence type="ECO:0000256" key="6">
    <source>
        <dbReference type="ARBA" id="ARBA00022692"/>
    </source>
</evidence>
<feature type="transmembrane region" description="Helical" evidence="9">
    <location>
        <begin position="201"/>
        <end position="221"/>
    </location>
</feature>
<sequence length="319" mass="34386">MFIFGILIFLVGLISAFIVGGNNSATALGILISTNALKRKYSYLVSALSVFIGTALGSYTMASSIYGEIKGSQIYVQVSIFSVIFASIIAFYYLNKSGIPSSLSQMIYPSLAVLVLVSKVLYFNWFKFWFTVASWGFSPLLAIVSALVMYYILRRLTSKEKRVIREMKIYKSLIIASSIFTSFVTGANAVGIIVSAGLIALPYYIVAPLYALAAAMGIYLSSKKASIVVGFKVTRLGYVSATSALLGSDIISEIFTIFGIPISITQTTMGGIIGLSFRSFGYDVEKQLKQVAKGWGTSPFIAIIASLAAFGIIKSILGL</sequence>
<comment type="subcellular location">
    <subcellularLocation>
        <location evidence="2">Membrane</location>
        <topology evidence="2">Multi-pass membrane protein</topology>
    </subcellularLocation>
</comment>
<evidence type="ECO:0000256" key="7">
    <source>
        <dbReference type="ARBA" id="ARBA00022989"/>
    </source>
</evidence>
<feature type="transmembrane region" description="Helical" evidence="9">
    <location>
        <begin position="106"/>
        <end position="126"/>
    </location>
</feature>
<dbReference type="EMBL" id="CP029289">
    <property type="protein sequence ID" value="AWR94187.1"/>
    <property type="molecule type" value="Genomic_DNA"/>
</dbReference>
<keyword evidence="6 9" id="KW-0812">Transmembrane</keyword>
<dbReference type="Proteomes" id="UP000248044">
    <property type="component" value="Chromosome"/>
</dbReference>